<protein>
    <submittedName>
        <fullName evidence="1">Uncharacterized protein</fullName>
    </submittedName>
</protein>
<dbReference type="Proteomes" id="UP000605992">
    <property type="component" value="Unassembled WGS sequence"/>
</dbReference>
<gene>
    <name evidence="1" type="ORF">Pth03_15400</name>
</gene>
<dbReference type="AlphaFoldDB" id="A0A8J3XUZ4"/>
<evidence type="ECO:0000313" key="2">
    <source>
        <dbReference type="Proteomes" id="UP000605992"/>
    </source>
</evidence>
<sequence>MSGFAFDLVRHTPVRPSRQRTTSLSLTGTAGPYGEVAVTVGTVPRVATLAAPGLPDCSVTHPDNTRQGLIAVDGHTRLTLGELTATIGQNRRSLGKKGRGFSIRLGERDYAYLSVATAEEELRDEARGPLVRLRIPLASSKVAVTVMPEADAADLALALVLQGADRTSLTVTQAAVSGVMAFLQNGKDEA</sequence>
<keyword evidence="2" id="KW-1185">Reference proteome</keyword>
<dbReference type="RefSeq" id="WP_203943421.1">
    <property type="nucleotide sequence ID" value="NZ_BOOR01000008.1"/>
</dbReference>
<dbReference type="EMBL" id="BOOR01000008">
    <property type="protein sequence ID" value="GII53151.1"/>
    <property type="molecule type" value="Genomic_DNA"/>
</dbReference>
<accession>A0A8J3XUZ4</accession>
<name>A0A8J3XUZ4_9ACTN</name>
<evidence type="ECO:0000313" key="1">
    <source>
        <dbReference type="EMBL" id="GII53151.1"/>
    </source>
</evidence>
<proteinExistence type="predicted"/>
<comment type="caution">
    <text evidence="1">The sequence shown here is derived from an EMBL/GenBank/DDBJ whole genome shotgun (WGS) entry which is preliminary data.</text>
</comment>
<reference evidence="1" key="1">
    <citation type="submission" date="2021-01" db="EMBL/GenBank/DDBJ databases">
        <title>Whole genome shotgun sequence of Planotetraspora thailandica NBRC 104271.</title>
        <authorList>
            <person name="Komaki H."/>
            <person name="Tamura T."/>
        </authorList>
    </citation>
    <scope>NUCLEOTIDE SEQUENCE</scope>
    <source>
        <strain evidence="1">NBRC 104271</strain>
    </source>
</reference>
<organism evidence="1 2">
    <name type="scientific">Planotetraspora thailandica</name>
    <dbReference type="NCBI Taxonomy" id="487172"/>
    <lineage>
        <taxon>Bacteria</taxon>
        <taxon>Bacillati</taxon>
        <taxon>Actinomycetota</taxon>
        <taxon>Actinomycetes</taxon>
        <taxon>Streptosporangiales</taxon>
        <taxon>Streptosporangiaceae</taxon>
        <taxon>Planotetraspora</taxon>
    </lineage>
</organism>